<proteinExistence type="inferred from homology"/>
<evidence type="ECO:0000256" key="6">
    <source>
        <dbReference type="SAM" id="MobiDB-lite"/>
    </source>
</evidence>
<name>A0A0A1TGB1_9HYPO</name>
<evidence type="ECO:0000313" key="8">
    <source>
        <dbReference type="EMBL" id="CEJ89465.1"/>
    </source>
</evidence>
<feature type="compositionally biased region" description="Low complexity" evidence="6">
    <location>
        <begin position="603"/>
        <end position="616"/>
    </location>
</feature>
<evidence type="ECO:0000256" key="3">
    <source>
        <dbReference type="ARBA" id="ARBA00022692"/>
    </source>
</evidence>
<organism evidence="8 9">
    <name type="scientific">[Torrubiella] hemipterigena</name>
    <dbReference type="NCBI Taxonomy" id="1531966"/>
    <lineage>
        <taxon>Eukaryota</taxon>
        <taxon>Fungi</taxon>
        <taxon>Dikarya</taxon>
        <taxon>Ascomycota</taxon>
        <taxon>Pezizomycotina</taxon>
        <taxon>Sordariomycetes</taxon>
        <taxon>Hypocreomycetidae</taxon>
        <taxon>Hypocreales</taxon>
        <taxon>Clavicipitaceae</taxon>
        <taxon>Clavicipitaceae incertae sedis</taxon>
        <taxon>'Torrubiella' clade</taxon>
    </lineage>
</organism>
<feature type="transmembrane region" description="Helical" evidence="7">
    <location>
        <begin position="451"/>
        <end position="470"/>
    </location>
</feature>
<dbReference type="Proteomes" id="UP000039046">
    <property type="component" value="Unassembled WGS sequence"/>
</dbReference>
<evidence type="ECO:0000256" key="2">
    <source>
        <dbReference type="ARBA" id="ARBA00010487"/>
    </source>
</evidence>
<feature type="transmembrane region" description="Helical" evidence="7">
    <location>
        <begin position="134"/>
        <end position="153"/>
    </location>
</feature>
<feature type="transmembrane region" description="Helical" evidence="7">
    <location>
        <begin position="506"/>
        <end position="523"/>
    </location>
</feature>
<dbReference type="GO" id="GO:0016020">
    <property type="term" value="C:membrane"/>
    <property type="evidence" value="ECO:0007669"/>
    <property type="project" value="UniProtKB-SubCell"/>
</dbReference>
<feature type="transmembrane region" description="Helical" evidence="7">
    <location>
        <begin position="12"/>
        <end position="31"/>
    </location>
</feature>
<protein>
    <submittedName>
        <fullName evidence="8">Uncharacterized protein</fullName>
    </submittedName>
</protein>
<accession>A0A0A1TGB1</accession>
<feature type="compositionally biased region" description="Polar residues" evidence="6">
    <location>
        <begin position="668"/>
        <end position="678"/>
    </location>
</feature>
<feature type="compositionally biased region" description="Gly residues" evidence="6">
    <location>
        <begin position="687"/>
        <end position="704"/>
    </location>
</feature>
<feature type="region of interest" description="Disordered" evidence="6">
    <location>
        <begin position="663"/>
        <end position="712"/>
    </location>
</feature>
<dbReference type="InterPro" id="IPR051584">
    <property type="entry name" value="GPCR-associated_LMBR1"/>
</dbReference>
<evidence type="ECO:0000256" key="1">
    <source>
        <dbReference type="ARBA" id="ARBA00004141"/>
    </source>
</evidence>
<gene>
    <name evidence="8" type="ORF">VHEMI05306</name>
</gene>
<dbReference type="EMBL" id="CDHN01000002">
    <property type="protein sequence ID" value="CEJ89465.1"/>
    <property type="molecule type" value="Genomic_DNA"/>
</dbReference>
<evidence type="ECO:0000313" key="9">
    <source>
        <dbReference type="Proteomes" id="UP000039046"/>
    </source>
</evidence>
<keyword evidence="3 7" id="KW-0812">Transmembrane</keyword>
<dbReference type="PANTHER" id="PTHR21355:SF0">
    <property type="entry name" value="G-PROTEIN COUPLED RECEPTOR-ASSOCIATED PROTEIN LMBRD2"/>
    <property type="match status" value="1"/>
</dbReference>
<feature type="transmembrane region" description="Helical" evidence="7">
    <location>
        <begin position="93"/>
        <end position="113"/>
    </location>
</feature>
<dbReference type="OrthoDB" id="203099at2759"/>
<keyword evidence="9" id="KW-1185">Reference proteome</keyword>
<reference evidence="8 9" key="1">
    <citation type="journal article" date="2015" name="Genome Announc.">
        <title>Draft Genome Sequence and Gene Annotation of the Entomopathogenic Fungus Verticillium hemipterigenum.</title>
        <authorList>
            <person name="Horn F."/>
            <person name="Habel A."/>
            <person name="Scharf D.H."/>
            <person name="Dworschak J."/>
            <person name="Brakhage A.A."/>
            <person name="Guthke R."/>
            <person name="Hertweck C."/>
            <person name="Linde J."/>
        </authorList>
    </citation>
    <scope>NUCLEOTIDE SEQUENCE [LARGE SCALE GENOMIC DNA]</scope>
</reference>
<dbReference type="AlphaFoldDB" id="A0A0A1TGB1"/>
<feature type="transmembrane region" description="Helical" evidence="7">
    <location>
        <begin position="413"/>
        <end position="431"/>
    </location>
</feature>
<comment type="subcellular location">
    <subcellularLocation>
        <location evidence="1">Membrane</location>
        <topology evidence="1">Multi-pass membrane protein</topology>
    </subcellularLocation>
</comment>
<feature type="transmembrane region" description="Helical" evidence="7">
    <location>
        <begin position="353"/>
        <end position="379"/>
    </location>
</feature>
<sequence length="712" mass="79385">MDIASRGAPVGSIIFSVFALLFISLIVLLILRHYLPLRTTPAFYLIPIFFALWLPSVTVLLVPIDLASSAATDDEATRGIWLPGRVILVAWRITYWLTFCLTWFLLPILDEYSDSGYREPQDKLRHSLRENAQFYAMTLGASFVGLLYIIIQYGFKFEFIKALVMALAYSWGLILAIYLMGHGLVSIPRRLIRDATLSSKLRRLQTKAPALFEKMGDAAADLEEIEAQIFELGKRKIGSAADYQDWIEELHDIANISPAHPPRDGSDPHGTNRIIPTVITDKYLAELTRRTIRARHTSSRYASEWHRLVQEASTTQKILDSAASKKLELGMAGPHESGAMSFSFLTPYQRHIWCYYAAPYLQLAMGFVLAGASACIVWSEVVKVAFPKLSVISVTVVHHWVGDKAEIGLAGQVISAMWICYMCAAAFISMTEVKVWRGRALVKRNTSYESAFWYASQVAKLTIPLVYNFLTFLSTDIYEKTTFYHFLGKLINLTALGGWFDDLFPIFVLFPVCATMFGLYGRVKRMFVGIDLMDDEDEENPSSFGTGTWREGRSLIERELNGESIRRREDLYARLENAGSGSNRSLPVLSVPPAQGGSSSRLPVPSSMGISSASPSTRGRYLDEPPENESFLQLLGHRMKNTMDGIEAPKWFTDIGQGIQRPKWMAPNYSQNNGQSRGADSDLRSWFGGGGSSSNTNRGGGASDNGGQIRLG</sequence>
<comment type="similarity">
    <text evidence="2">Belongs to the LIMR family.</text>
</comment>
<evidence type="ECO:0000256" key="7">
    <source>
        <dbReference type="SAM" id="Phobius"/>
    </source>
</evidence>
<dbReference type="Pfam" id="PF04791">
    <property type="entry name" value="LMBR1"/>
    <property type="match status" value="1"/>
</dbReference>
<keyword evidence="4 7" id="KW-1133">Transmembrane helix</keyword>
<dbReference type="PANTHER" id="PTHR21355">
    <property type="entry name" value="G-PROTEIN COUPLED RECEPTOR-ASSOCIATED PROTEIN LMBRD2"/>
    <property type="match status" value="1"/>
</dbReference>
<evidence type="ECO:0000256" key="4">
    <source>
        <dbReference type="ARBA" id="ARBA00022989"/>
    </source>
</evidence>
<feature type="transmembrane region" description="Helical" evidence="7">
    <location>
        <begin position="43"/>
        <end position="64"/>
    </location>
</feature>
<dbReference type="STRING" id="1531966.A0A0A1TGB1"/>
<feature type="transmembrane region" description="Helical" evidence="7">
    <location>
        <begin position="159"/>
        <end position="180"/>
    </location>
</feature>
<evidence type="ECO:0000256" key="5">
    <source>
        <dbReference type="ARBA" id="ARBA00023136"/>
    </source>
</evidence>
<keyword evidence="5 7" id="KW-0472">Membrane</keyword>
<dbReference type="InterPro" id="IPR006876">
    <property type="entry name" value="LMBR1-like_membr_prot"/>
</dbReference>
<dbReference type="HOGENOM" id="CLU_016542_1_0_1"/>
<feature type="region of interest" description="Disordered" evidence="6">
    <location>
        <begin position="583"/>
        <end position="625"/>
    </location>
</feature>